<evidence type="ECO:0000313" key="3">
    <source>
        <dbReference type="Proteomes" id="UP000663855"/>
    </source>
</evidence>
<accession>A0A815F7I8</accession>
<dbReference type="EMBL" id="CAJNOV010008326">
    <property type="protein sequence ID" value="CAF1319722.1"/>
    <property type="molecule type" value="Genomic_DNA"/>
</dbReference>
<gene>
    <name evidence="2" type="ORF">BYL167_LOCUS27119</name>
    <name evidence="1" type="ORF">CJN711_LOCUS17870</name>
</gene>
<dbReference type="EMBL" id="CAJOBH010033813">
    <property type="protein sequence ID" value="CAF4291729.1"/>
    <property type="molecule type" value="Genomic_DNA"/>
</dbReference>
<evidence type="ECO:0000313" key="1">
    <source>
        <dbReference type="EMBL" id="CAF1319722.1"/>
    </source>
</evidence>
<name>A0A815F7I8_9BILA</name>
<proteinExistence type="predicted"/>
<feature type="non-terminal residue" evidence="1">
    <location>
        <position position="1"/>
    </location>
</feature>
<sequence>TTLTSTSSSASTTSNLKEEIKLSKPKLLNQPTRLWHQRNLKELRDKRCPAVPVEGCGQRAGLLLKVDSR</sequence>
<comment type="caution">
    <text evidence="1">The sequence shown here is derived from an EMBL/GenBank/DDBJ whole genome shotgun (WGS) entry which is preliminary data.</text>
</comment>
<evidence type="ECO:0000313" key="2">
    <source>
        <dbReference type="EMBL" id="CAF4291729.1"/>
    </source>
</evidence>
<dbReference type="Proteomes" id="UP000663855">
    <property type="component" value="Unassembled WGS sequence"/>
</dbReference>
<protein>
    <submittedName>
        <fullName evidence="1">Uncharacterized protein</fullName>
    </submittedName>
</protein>
<organism evidence="1 3">
    <name type="scientific">Rotaria magnacalcarata</name>
    <dbReference type="NCBI Taxonomy" id="392030"/>
    <lineage>
        <taxon>Eukaryota</taxon>
        <taxon>Metazoa</taxon>
        <taxon>Spiralia</taxon>
        <taxon>Gnathifera</taxon>
        <taxon>Rotifera</taxon>
        <taxon>Eurotatoria</taxon>
        <taxon>Bdelloidea</taxon>
        <taxon>Philodinida</taxon>
        <taxon>Philodinidae</taxon>
        <taxon>Rotaria</taxon>
    </lineage>
</organism>
<dbReference type="Proteomes" id="UP000681967">
    <property type="component" value="Unassembled WGS sequence"/>
</dbReference>
<dbReference type="AlphaFoldDB" id="A0A815F7I8"/>
<reference evidence="1" key="1">
    <citation type="submission" date="2021-02" db="EMBL/GenBank/DDBJ databases">
        <authorList>
            <person name="Nowell W R."/>
        </authorList>
    </citation>
    <scope>NUCLEOTIDE SEQUENCE</scope>
</reference>